<dbReference type="EnsemblMetazoa" id="XM_016808896.1">
    <property type="protein sequence ID" value="XP_016664385.1"/>
    <property type="gene ID" value="LOC107885290"/>
</dbReference>
<protein>
    <recommendedName>
        <fullName evidence="10">Histidine kinase</fullName>
    </recommendedName>
</protein>
<dbReference type="SUPFAM" id="SSF55874">
    <property type="entry name" value="ATPase domain of HSP90 chaperone/DNA topoisomerase II/histidine kinase"/>
    <property type="match status" value="1"/>
</dbReference>
<feature type="transmembrane region" description="Helical" evidence="6">
    <location>
        <begin position="98"/>
        <end position="116"/>
    </location>
</feature>
<evidence type="ECO:0008006" key="10">
    <source>
        <dbReference type="Google" id="ProtNLM"/>
    </source>
</evidence>
<evidence type="ECO:0000259" key="8">
    <source>
        <dbReference type="Pfam" id="PF07694"/>
    </source>
</evidence>
<dbReference type="GO" id="GO:0005886">
    <property type="term" value="C:plasma membrane"/>
    <property type="evidence" value="ECO:0007669"/>
    <property type="project" value="UniProtKB-SubCell"/>
</dbReference>
<dbReference type="Gene3D" id="1.10.1760.20">
    <property type="match status" value="1"/>
</dbReference>
<evidence type="ECO:0000256" key="5">
    <source>
        <dbReference type="ARBA" id="ARBA00023136"/>
    </source>
</evidence>
<evidence type="ECO:0000256" key="2">
    <source>
        <dbReference type="ARBA" id="ARBA00022475"/>
    </source>
</evidence>
<feature type="domain" description="Signal transduction histidine kinase 5TM receptor LytS transmembrane region" evidence="8">
    <location>
        <begin position="23"/>
        <end position="149"/>
    </location>
</feature>
<sequence>MGVAIHNGEIVSSMIYLHLGPEVSLANTRVLTIGVSGLIGGPFVGLFVGVLSGIFRVYIGGADAYTYLISSIVIGLVAGYFGAQAMKSKSYLSVKQSALVGASTEVIQMICILIFSSQKADAWELVQLIALPMIIINGLGTAIFMSIIISTVKQEEQMRAIQTHDVLKLVNQTLPYFKEGLTESSAHQSAKVIKDLMKVSAVAITNKTHILAHVGVAMIRNHQSIQLCVRDNGQGIHEDKIAILGKTTVASQSGTGSALENLNRRLIGLFGNHAELQFDSSDKGTKVCTIIPHKYREEEM</sequence>
<feature type="transmembrane region" description="Helical" evidence="6">
    <location>
        <begin position="128"/>
        <end position="149"/>
    </location>
</feature>
<reference evidence="9" key="1">
    <citation type="submission" date="2022-06" db="UniProtKB">
        <authorList>
            <consortium name="EnsemblMetazoa"/>
        </authorList>
    </citation>
    <scope>IDENTIFICATION</scope>
</reference>
<evidence type="ECO:0000259" key="7">
    <source>
        <dbReference type="Pfam" id="PF02518"/>
    </source>
</evidence>
<keyword evidence="2" id="KW-1003">Cell membrane</keyword>
<organism evidence="9">
    <name type="scientific">Acyrthosiphon pisum</name>
    <name type="common">Pea aphid</name>
    <dbReference type="NCBI Taxonomy" id="7029"/>
    <lineage>
        <taxon>Eukaryota</taxon>
        <taxon>Metazoa</taxon>
        <taxon>Ecdysozoa</taxon>
        <taxon>Arthropoda</taxon>
        <taxon>Hexapoda</taxon>
        <taxon>Insecta</taxon>
        <taxon>Pterygota</taxon>
        <taxon>Neoptera</taxon>
        <taxon>Paraneoptera</taxon>
        <taxon>Hemiptera</taxon>
        <taxon>Sternorrhyncha</taxon>
        <taxon>Aphidomorpha</taxon>
        <taxon>Aphidoidea</taxon>
        <taxon>Aphididae</taxon>
        <taxon>Macrosiphini</taxon>
        <taxon>Acyrthosiphon</taxon>
    </lineage>
</organism>
<keyword evidence="3 6" id="KW-0812">Transmembrane</keyword>
<feature type="transmembrane region" description="Helical" evidence="6">
    <location>
        <begin position="30"/>
        <end position="59"/>
    </location>
</feature>
<evidence type="ECO:0000313" key="9">
    <source>
        <dbReference type="EnsemblMetazoa" id="XP_016664385.1"/>
    </source>
</evidence>
<name>A0A8R2D7M3_ACYPI</name>
<feature type="transmembrane region" description="Helical" evidence="6">
    <location>
        <begin position="65"/>
        <end position="86"/>
    </location>
</feature>
<dbReference type="InterPro" id="IPR050640">
    <property type="entry name" value="Bact_2-comp_sensor_kinase"/>
</dbReference>
<proteinExistence type="predicted"/>
<dbReference type="PANTHER" id="PTHR34220:SF7">
    <property type="entry name" value="SENSOR HISTIDINE KINASE YPDA"/>
    <property type="match status" value="1"/>
</dbReference>
<accession>A0A8R2D7M3</accession>
<dbReference type="InterPro" id="IPR036890">
    <property type="entry name" value="HATPase_C_sf"/>
</dbReference>
<dbReference type="AlphaFoldDB" id="A0A8R2D7M3"/>
<comment type="subcellular location">
    <subcellularLocation>
        <location evidence="1">Cell membrane</location>
        <topology evidence="1">Multi-pass membrane protein</topology>
    </subcellularLocation>
</comment>
<evidence type="ECO:0000256" key="1">
    <source>
        <dbReference type="ARBA" id="ARBA00004651"/>
    </source>
</evidence>
<feature type="domain" description="Histidine kinase/HSP90-like ATPase" evidence="7">
    <location>
        <begin position="214"/>
        <end position="292"/>
    </location>
</feature>
<evidence type="ECO:0000256" key="3">
    <source>
        <dbReference type="ARBA" id="ARBA00022692"/>
    </source>
</evidence>
<dbReference type="Pfam" id="PF02518">
    <property type="entry name" value="HATPase_c"/>
    <property type="match status" value="1"/>
</dbReference>
<keyword evidence="5 6" id="KW-0472">Membrane</keyword>
<dbReference type="Gene3D" id="3.30.565.10">
    <property type="entry name" value="Histidine kinase-like ATPase, C-terminal domain"/>
    <property type="match status" value="1"/>
</dbReference>
<dbReference type="InterPro" id="IPR003594">
    <property type="entry name" value="HATPase_dom"/>
</dbReference>
<keyword evidence="4 6" id="KW-1133">Transmembrane helix</keyword>
<dbReference type="PANTHER" id="PTHR34220">
    <property type="entry name" value="SENSOR HISTIDINE KINASE YPDA"/>
    <property type="match status" value="1"/>
</dbReference>
<evidence type="ECO:0000256" key="4">
    <source>
        <dbReference type="ARBA" id="ARBA00022989"/>
    </source>
</evidence>
<dbReference type="Pfam" id="PF07694">
    <property type="entry name" value="5TM-5TMR_LYT"/>
    <property type="match status" value="1"/>
</dbReference>
<evidence type="ECO:0000256" key="6">
    <source>
        <dbReference type="SAM" id="Phobius"/>
    </source>
</evidence>
<dbReference type="InterPro" id="IPR011620">
    <property type="entry name" value="Sig_transdc_His_kinase_LytS_TM"/>
</dbReference>
<dbReference type="GO" id="GO:0000155">
    <property type="term" value="F:phosphorelay sensor kinase activity"/>
    <property type="evidence" value="ECO:0007669"/>
    <property type="project" value="InterPro"/>
</dbReference>
<dbReference type="GO" id="GO:0071555">
    <property type="term" value="P:cell wall organization"/>
    <property type="evidence" value="ECO:0007669"/>
    <property type="project" value="InterPro"/>
</dbReference>